<protein>
    <submittedName>
        <fullName evidence="1">Uncharacterized protein</fullName>
    </submittedName>
</protein>
<accession>A0A822VE01</accession>
<reference evidence="1 2" key="1">
    <citation type="submission" date="2016-01" db="EMBL/GenBank/DDBJ databases">
        <authorList>
            <person name="Regsiter A."/>
            <person name="william w."/>
        </authorList>
    </citation>
    <scope>NUCLEOTIDE SEQUENCE [LARGE SCALE GENOMIC DNA]</scope>
    <source>
        <strain evidence="1 2">B6</strain>
    </source>
</reference>
<dbReference type="AlphaFoldDB" id="A0A822VE01"/>
<dbReference type="EMBL" id="FCNL01000042">
    <property type="protein sequence ID" value="CVI25374.1"/>
    <property type="molecule type" value="Genomic_DNA"/>
</dbReference>
<comment type="caution">
    <text evidence="1">The sequence shown here is derived from an EMBL/GenBank/DDBJ whole genome shotgun (WGS) entry which is preliminary data.</text>
</comment>
<dbReference type="SUPFAM" id="SSF55920">
    <property type="entry name" value="Creatinase/aminopeptidase"/>
    <property type="match status" value="1"/>
</dbReference>
<evidence type="ECO:0000313" key="2">
    <source>
        <dbReference type="Proteomes" id="UP000192074"/>
    </source>
</evidence>
<proteinExistence type="predicted"/>
<evidence type="ECO:0000313" key="1">
    <source>
        <dbReference type="EMBL" id="CVI25374.1"/>
    </source>
</evidence>
<dbReference type="Gene3D" id="3.90.230.10">
    <property type="entry name" value="Creatinase/methionine aminopeptidase superfamily"/>
    <property type="match status" value="1"/>
</dbReference>
<dbReference type="Proteomes" id="UP000192074">
    <property type="component" value="Unassembled WGS sequence"/>
</dbReference>
<dbReference type="InterPro" id="IPR036005">
    <property type="entry name" value="Creatinase/aminopeptidase-like"/>
</dbReference>
<sequence length="56" mass="6450">MTVIKSAEELLAIEDACAIQNRCWQAASVIIRPGRLLGEIRNDFHHMMLNLGWTRR</sequence>
<organism evidence="1 2">
    <name type="scientific">Agrobacterium tumefaciens str. B6</name>
    <dbReference type="NCBI Taxonomy" id="1183423"/>
    <lineage>
        <taxon>Bacteria</taxon>
        <taxon>Pseudomonadati</taxon>
        <taxon>Pseudomonadota</taxon>
        <taxon>Alphaproteobacteria</taxon>
        <taxon>Hyphomicrobiales</taxon>
        <taxon>Rhizobiaceae</taxon>
        <taxon>Rhizobium/Agrobacterium group</taxon>
        <taxon>Agrobacterium</taxon>
        <taxon>Agrobacterium tumefaciens complex</taxon>
    </lineage>
</organism>
<name>A0A822VE01_AGRTU</name>
<gene>
    <name evidence="1" type="ORF">AGR4A_pAt30189</name>
</gene>
<dbReference type="RefSeq" id="WP_153464018.1">
    <property type="nucleotide sequence ID" value="NZ_LT009760.1"/>
</dbReference>